<comment type="caution">
    <text evidence="1">The sequence shown here is derived from an EMBL/GenBank/DDBJ whole genome shotgun (WGS) entry which is preliminary data.</text>
</comment>
<gene>
    <name evidence="1" type="ORF">JL102_03710</name>
</gene>
<reference evidence="1" key="1">
    <citation type="submission" date="2021-01" db="EMBL/GenBank/DDBJ databases">
        <title>Fulvivirga kasyanovii gen. nov., sp nov., a novel member of the phylum Bacteroidetes isolated from seawater in a mussel farm.</title>
        <authorList>
            <person name="Zhao L.-H."/>
            <person name="Wang Z.-J."/>
        </authorList>
    </citation>
    <scope>NUCLEOTIDE SEQUENCE</scope>
    <source>
        <strain evidence="1">2943</strain>
    </source>
</reference>
<evidence type="ECO:0000313" key="2">
    <source>
        <dbReference type="Proteomes" id="UP000659388"/>
    </source>
</evidence>
<dbReference type="AlphaFoldDB" id="A0A937F2Q7"/>
<protein>
    <submittedName>
        <fullName evidence="1">Uncharacterized protein</fullName>
    </submittedName>
</protein>
<name>A0A937F2Q7_9BACT</name>
<evidence type="ECO:0000313" key="1">
    <source>
        <dbReference type="EMBL" id="MBL3655221.1"/>
    </source>
</evidence>
<sequence length="50" mass="5979">MIIDIRNHFRKIPQASKYLSTKEIEERLDKVLTYMKMEIAARKIALEKSK</sequence>
<dbReference type="EMBL" id="JAESIY010000002">
    <property type="protein sequence ID" value="MBL3655221.1"/>
    <property type="molecule type" value="Genomic_DNA"/>
</dbReference>
<keyword evidence="2" id="KW-1185">Reference proteome</keyword>
<dbReference type="RefSeq" id="WP_202242652.1">
    <property type="nucleotide sequence ID" value="NZ_JAESIY010000002.1"/>
</dbReference>
<proteinExistence type="predicted"/>
<organism evidence="1 2">
    <name type="scientific">Fulvivirga sediminis</name>
    <dbReference type="NCBI Taxonomy" id="2803949"/>
    <lineage>
        <taxon>Bacteria</taxon>
        <taxon>Pseudomonadati</taxon>
        <taxon>Bacteroidota</taxon>
        <taxon>Cytophagia</taxon>
        <taxon>Cytophagales</taxon>
        <taxon>Fulvivirgaceae</taxon>
        <taxon>Fulvivirga</taxon>
    </lineage>
</organism>
<accession>A0A937F2Q7</accession>
<dbReference type="Proteomes" id="UP000659388">
    <property type="component" value="Unassembled WGS sequence"/>
</dbReference>